<sequence>SGSGSCSGSGSGSGSDGGGGRSRPNIIHPNCTNVGERDPVTHYPDHQLMEAASEGDLQTLRHLVNTGISLEIASQRAGEEELRVLHLASWGGHAELVKIILDHQVDREAVAQGRRAVHWAAVGGHVQVLQVLKERGCQLAALTADGSTSLHLAADYGNLDAVKWLVEQGLNPGMRDSRGYTAKELARAGGHNDIRRYLMTAHVQRINQRCVGSENTDCTSASSANLPFLQTSTQVLEAATEGDLTSLTALLVTGVVDLEVVSNRAGEEGLRPLHLAAWGGHADMVRQILQQGVDLEATAQGRRAVHWAAVGGHVQVLQVLKERGCQLAALTADGSTALHLAADYGNLYAVKWLVEQGVNPDAKDSTGYTAQELARHANYNGITSFLRAKESLIQYEDFTTIKWLGEGSFAKVYLISKHNKLQVLKVINLGQLAGSLRFVAEQELQLLKTIHHPNIVTYLGGEVRGNDLFIVLEYCAGGDLAKLIYQRVQQGGPRFSEKRIVSWALSIASALNLLHTKGILHRDLKPHNIFLTLGNKSVKLGDFGLARVTEGDINMPRTIVGSPAYMSPEVANGLPYDGKADMWSLGCCLYELATLQRGYPYEQVHVEGEYSKGFNEAVISMLSRDPTKRPSAADLLINPFLRAVAGPRS</sequence>
<comment type="caution">
    <text evidence="13">The sequence shown here is derived from an EMBL/GenBank/DDBJ whole genome shotgun (WGS) entry which is preliminary data.</text>
</comment>
<dbReference type="PROSITE" id="PS50088">
    <property type="entry name" value="ANK_REPEAT"/>
    <property type="match status" value="5"/>
</dbReference>
<dbReference type="PANTHER" id="PTHR44899:SF3">
    <property type="entry name" value="SERINE_THREONINE-PROTEIN KINASE NEK1"/>
    <property type="match status" value="1"/>
</dbReference>
<proteinExistence type="inferred from homology"/>
<dbReference type="SMART" id="SM00220">
    <property type="entry name" value="S_TKc"/>
    <property type="match status" value="1"/>
</dbReference>
<feature type="compositionally biased region" description="Gly residues" evidence="11">
    <location>
        <begin position="1"/>
        <end position="21"/>
    </location>
</feature>
<dbReference type="InterPro" id="IPR036770">
    <property type="entry name" value="Ankyrin_rpt-contain_sf"/>
</dbReference>
<dbReference type="PROSITE" id="PS00108">
    <property type="entry name" value="PROTEIN_KINASE_ST"/>
    <property type="match status" value="1"/>
</dbReference>
<dbReference type="Proteomes" id="UP001445076">
    <property type="component" value="Unassembled WGS sequence"/>
</dbReference>
<name>A0AAW0YJR5_CHEQU</name>
<evidence type="ECO:0000256" key="2">
    <source>
        <dbReference type="ARBA" id="ARBA00012513"/>
    </source>
</evidence>
<evidence type="ECO:0000256" key="4">
    <source>
        <dbReference type="ARBA" id="ARBA00022679"/>
    </source>
</evidence>
<dbReference type="AlphaFoldDB" id="A0AAW0YJR5"/>
<dbReference type="InterPro" id="IPR002110">
    <property type="entry name" value="Ankyrin_rpt"/>
</dbReference>
<dbReference type="PANTHER" id="PTHR44899">
    <property type="entry name" value="CAMK FAMILY PROTEIN KINASE"/>
    <property type="match status" value="1"/>
</dbReference>
<dbReference type="GO" id="GO:0005524">
    <property type="term" value="F:ATP binding"/>
    <property type="evidence" value="ECO:0007669"/>
    <property type="project" value="UniProtKB-KW"/>
</dbReference>
<keyword evidence="7" id="KW-0067">ATP-binding</keyword>
<evidence type="ECO:0000256" key="6">
    <source>
        <dbReference type="ARBA" id="ARBA00022777"/>
    </source>
</evidence>
<evidence type="ECO:0000256" key="3">
    <source>
        <dbReference type="ARBA" id="ARBA00022527"/>
    </source>
</evidence>
<dbReference type="Gene3D" id="1.25.40.20">
    <property type="entry name" value="Ankyrin repeat-containing domain"/>
    <property type="match status" value="3"/>
</dbReference>
<organism evidence="13 14">
    <name type="scientific">Cherax quadricarinatus</name>
    <name type="common">Australian red claw crayfish</name>
    <dbReference type="NCBI Taxonomy" id="27406"/>
    <lineage>
        <taxon>Eukaryota</taxon>
        <taxon>Metazoa</taxon>
        <taxon>Ecdysozoa</taxon>
        <taxon>Arthropoda</taxon>
        <taxon>Crustacea</taxon>
        <taxon>Multicrustacea</taxon>
        <taxon>Malacostraca</taxon>
        <taxon>Eumalacostraca</taxon>
        <taxon>Eucarida</taxon>
        <taxon>Decapoda</taxon>
        <taxon>Pleocyemata</taxon>
        <taxon>Astacidea</taxon>
        <taxon>Parastacoidea</taxon>
        <taxon>Parastacidae</taxon>
        <taxon>Cherax</taxon>
    </lineage>
</organism>
<dbReference type="Pfam" id="PF12796">
    <property type="entry name" value="Ank_2"/>
    <property type="match status" value="3"/>
</dbReference>
<evidence type="ECO:0000256" key="5">
    <source>
        <dbReference type="ARBA" id="ARBA00022741"/>
    </source>
</evidence>
<comment type="catalytic activity">
    <reaction evidence="8">
        <text>L-threonyl-[protein] + ATP = O-phospho-L-threonyl-[protein] + ADP + H(+)</text>
        <dbReference type="Rhea" id="RHEA:46608"/>
        <dbReference type="Rhea" id="RHEA-COMP:11060"/>
        <dbReference type="Rhea" id="RHEA-COMP:11605"/>
        <dbReference type="ChEBI" id="CHEBI:15378"/>
        <dbReference type="ChEBI" id="CHEBI:30013"/>
        <dbReference type="ChEBI" id="CHEBI:30616"/>
        <dbReference type="ChEBI" id="CHEBI:61977"/>
        <dbReference type="ChEBI" id="CHEBI:456216"/>
        <dbReference type="EC" id="2.7.11.1"/>
    </reaction>
</comment>
<evidence type="ECO:0000259" key="12">
    <source>
        <dbReference type="PROSITE" id="PS50011"/>
    </source>
</evidence>
<comment type="catalytic activity">
    <reaction evidence="9">
        <text>L-seryl-[protein] + ATP = O-phospho-L-seryl-[protein] + ADP + H(+)</text>
        <dbReference type="Rhea" id="RHEA:17989"/>
        <dbReference type="Rhea" id="RHEA-COMP:9863"/>
        <dbReference type="Rhea" id="RHEA-COMP:11604"/>
        <dbReference type="ChEBI" id="CHEBI:15378"/>
        <dbReference type="ChEBI" id="CHEBI:29999"/>
        <dbReference type="ChEBI" id="CHEBI:30616"/>
        <dbReference type="ChEBI" id="CHEBI:83421"/>
        <dbReference type="ChEBI" id="CHEBI:456216"/>
        <dbReference type="EC" id="2.7.11.1"/>
    </reaction>
</comment>
<evidence type="ECO:0000313" key="14">
    <source>
        <dbReference type="Proteomes" id="UP001445076"/>
    </source>
</evidence>
<gene>
    <name evidence="13" type="ORF">OTU49_009925</name>
</gene>
<keyword evidence="10" id="KW-0040">ANK repeat</keyword>
<feature type="repeat" description="ANK" evidence="10">
    <location>
        <begin position="300"/>
        <end position="332"/>
    </location>
</feature>
<keyword evidence="5" id="KW-0547">Nucleotide-binding</keyword>
<comment type="similarity">
    <text evidence="1">Belongs to the protein kinase superfamily. NEK Ser/Thr protein kinase family. NIMA subfamily.</text>
</comment>
<dbReference type="EMBL" id="JARKIK010000005">
    <property type="protein sequence ID" value="KAK8751716.1"/>
    <property type="molecule type" value="Genomic_DNA"/>
</dbReference>
<dbReference type="GO" id="GO:0004674">
    <property type="term" value="F:protein serine/threonine kinase activity"/>
    <property type="evidence" value="ECO:0007669"/>
    <property type="project" value="UniProtKB-KW"/>
</dbReference>
<dbReference type="EC" id="2.7.11.1" evidence="2"/>
<dbReference type="Gene3D" id="1.10.510.10">
    <property type="entry name" value="Transferase(Phosphotransferase) domain 1"/>
    <property type="match status" value="1"/>
</dbReference>
<keyword evidence="6" id="KW-0418">Kinase</keyword>
<evidence type="ECO:0000256" key="10">
    <source>
        <dbReference type="PROSITE-ProRule" id="PRU00023"/>
    </source>
</evidence>
<dbReference type="SUPFAM" id="SSF48403">
    <property type="entry name" value="Ankyrin repeat"/>
    <property type="match status" value="1"/>
</dbReference>
<evidence type="ECO:0000256" key="9">
    <source>
        <dbReference type="ARBA" id="ARBA00048679"/>
    </source>
</evidence>
<feature type="repeat" description="ANK" evidence="10">
    <location>
        <begin position="333"/>
        <end position="365"/>
    </location>
</feature>
<evidence type="ECO:0000256" key="8">
    <source>
        <dbReference type="ARBA" id="ARBA00047899"/>
    </source>
</evidence>
<keyword evidence="4" id="KW-0808">Transferase</keyword>
<feature type="non-terminal residue" evidence="13">
    <location>
        <position position="1"/>
    </location>
</feature>
<accession>A0AAW0YJR5</accession>
<evidence type="ECO:0000256" key="1">
    <source>
        <dbReference type="ARBA" id="ARBA00010886"/>
    </source>
</evidence>
<dbReference type="Pfam" id="PF00023">
    <property type="entry name" value="Ank"/>
    <property type="match status" value="1"/>
</dbReference>
<dbReference type="InterPro" id="IPR008271">
    <property type="entry name" value="Ser/Thr_kinase_AS"/>
</dbReference>
<evidence type="ECO:0000313" key="13">
    <source>
        <dbReference type="EMBL" id="KAK8751716.1"/>
    </source>
</evidence>
<keyword evidence="3" id="KW-0723">Serine/threonine-protein kinase</keyword>
<dbReference type="InterPro" id="IPR000719">
    <property type="entry name" value="Prot_kinase_dom"/>
</dbReference>
<dbReference type="InterPro" id="IPR011009">
    <property type="entry name" value="Kinase-like_dom_sf"/>
</dbReference>
<feature type="repeat" description="ANK" evidence="10">
    <location>
        <begin position="112"/>
        <end position="144"/>
    </location>
</feature>
<dbReference type="SUPFAM" id="SSF56112">
    <property type="entry name" value="Protein kinase-like (PK-like)"/>
    <property type="match status" value="1"/>
</dbReference>
<dbReference type="SMART" id="SM00248">
    <property type="entry name" value="ANK"/>
    <property type="match status" value="8"/>
</dbReference>
<dbReference type="Pfam" id="PF00069">
    <property type="entry name" value="Pkinase"/>
    <property type="match status" value="1"/>
</dbReference>
<feature type="repeat" description="ANK" evidence="10">
    <location>
        <begin position="145"/>
        <end position="177"/>
    </location>
</feature>
<evidence type="ECO:0000256" key="11">
    <source>
        <dbReference type="SAM" id="MobiDB-lite"/>
    </source>
</evidence>
<keyword evidence="14" id="KW-1185">Reference proteome</keyword>
<feature type="repeat" description="ANK" evidence="10">
    <location>
        <begin position="268"/>
        <end position="300"/>
    </location>
</feature>
<evidence type="ECO:0000256" key="7">
    <source>
        <dbReference type="ARBA" id="ARBA00022840"/>
    </source>
</evidence>
<protein>
    <recommendedName>
        <fullName evidence="2">non-specific serine/threonine protein kinase</fullName>
        <ecNumber evidence="2">2.7.11.1</ecNumber>
    </recommendedName>
</protein>
<feature type="region of interest" description="Disordered" evidence="11">
    <location>
        <begin position="1"/>
        <end position="38"/>
    </location>
</feature>
<dbReference type="InterPro" id="IPR051131">
    <property type="entry name" value="NEK_Ser/Thr_kinase_NIMA"/>
</dbReference>
<dbReference type="PROSITE" id="PS50297">
    <property type="entry name" value="ANK_REP_REGION"/>
    <property type="match status" value="3"/>
</dbReference>
<reference evidence="13 14" key="1">
    <citation type="journal article" date="2024" name="BMC Genomics">
        <title>Genome assembly of redclaw crayfish (Cherax quadricarinatus) provides insights into its immune adaptation and hypoxia tolerance.</title>
        <authorList>
            <person name="Liu Z."/>
            <person name="Zheng J."/>
            <person name="Li H."/>
            <person name="Fang K."/>
            <person name="Wang S."/>
            <person name="He J."/>
            <person name="Zhou D."/>
            <person name="Weng S."/>
            <person name="Chi M."/>
            <person name="Gu Z."/>
            <person name="He J."/>
            <person name="Li F."/>
            <person name="Wang M."/>
        </authorList>
    </citation>
    <scope>NUCLEOTIDE SEQUENCE [LARGE SCALE GENOMIC DNA]</scope>
    <source>
        <strain evidence="13">ZL_2023a</strain>
    </source>
</reference>
<feature type="domain" description="Protein kinase" evidence="12">
    <location>
        <begin position="398"/>
        <end position="641"/>
    </location>
</feature>
<dbReference type="PROSITE" id="PS50011">
    <property type="entry name" value="PROTEIN_KINASE_DOM"/>
    <property type="match status" value="1"/>
</dbReference>